<dbReference type="InterPro" id="IPR036249">
    <property type="entry name" value="Thioredoxin-like_sf"/>
</dbReference>
<reference evidence="1 2" key="1">
    <citation type="submission" date="2016-11" db="EMBL/GenBank/DDBJ databases">
        <title>Comparative genomics of co-occurring bacteria in distinct bioleaching systems unravels niche-specific adaptation.</title>
        <authorList>
            <person name="Zhang X."/>
            <person name="Liu X."/>
            <person name="Yin H."/>
        </authorList>
    </citation>
    <scope>NUCLEOTIDE SEQUENCE [LARGE SCALE GENOMIC DNA]</scope>
    <source>
        <strain evidence="1 2">DX</strain>
    </source>
</reference>
<dbReference type="SUPFAM" id="SSF52833">
    <property type="entry name" value="Thioredoxin-like"/>
    <property type="match status" value="1"/>
</dbReference>
<evidence type="ECO:0008006" key="3">
    <source>
        <dbReference type="Google" id="ProtNLM"/>
    </source>
</evidence>
<accession>A0A1V3SXS4</accession>
<name>A0A1V3SXS4_9BACT</name>
<proteinExistence type="predicted"/>
<comment type="caution">
    <text evidence="1">The sequence shown here is derived from an EMBL/GenBank/DDBJ whole genome shotgun (WGS) entry which is preliminary data.</text>
</comment>
<dbReference type="Gene3D" id="3.40.30.10">
    <property type="entry name" value="Glutaredoxin"/>
    <property type="match status" value="1"/>
</dbReference>
<sequence>MEGEVRRMSEIGMTEFPNHFLHARWFTDPVCSWSFAAEEAIETFRNHFSGRLLFENRMYVLYQDLSTFLRHHGMESQADFAPKIEKVSRATGKSISAGAWRKGNVPSSSEDCCLWVKAAQSIDPLKGNDFLSGMRKALFHQEENVSSLPVLKDIARISGLDPDMLQKKVREEGCRTLLAEDMSLAAREGVETRPTLVLRNSGGDRVLIGGLMDPELFIHAGEVLLREA</sequence>
<dbReference type="EMBL" id="MPOJ01000003">
    <property type="protein sequence ID" value="OOH74679.1"/>
    <property type="molecule type" value="Genomic_DNA"/>
</dbReference>
<evidence type="ECO:0000313" key="2">
    <source>
        <dbReference type="Proteomes" id="UP000188586"/>
    </source>
</evidence>
<organism evidence="1 2">
    <name type="scientific">Leptospirillum ferriphilum</name>
    <dbReference type="NCBI Taxonomy" id="178606"/>
    <lineage>
        <taxon>Bacteria</taxon>
        <taxon>Pseudomonadati</taxon>
        <taxon>Nitrospirota</taxon>
        <taxon>Nitrospiria</taxon>
        <taxon>Nitrospirales</taxon>
        <taxon>Nitrospiraceae</taxon>
        <taxon>Leptospirillum</taxon>
    </lineage>
</organism>
<gene>
    <name evidence="1" type="ORF">BOX24_01655</name>
</gene>
<dbReference type="AlphaFoldDB" id="A0A1V3SXS4"/>
<dbReference type="Gene3D" id="1.10.472.60">
    <property type="entry name" value="putative protein disulfide isomerase domain"/>
    <property type="match status" value="1"/>
</dbReference>
<protein>
    <recommendedName>
        <fullName evidence="3">DSBA-like thioredoxin domain-containing protein</fullName>
    </recommendedName>
</protein>
<dbReference type="Proteomes" id="UP000188586">
    <property type="component" value="Unassembled WGS sequence"/>
</dbReference>
<dbReference type="Pfam" id="PF13743">
    <property type="entry name" value="Thioredoxin_5"/>
    <property type="match status" value="1"/>
</dbReference>
<evidence type="ECO:0000313" key="1">
    <source>
        <dbReference type="EMBL" id="OOH74679.1"/>
    </source>
</evidence>